<proteinExistence type="predicted"/>
<evidence type="ECO:0000259" key="1">
    <source>
        <dbReference type="Pfam" id="PF06985"/>
    </source>
</evidence>
<dbReference type="Pfam" id="PF06985">
    <property type="entry name" value="HET"/>
    <property type="match status" value="1"/>
</dbReference>
<organism evidence="2 3">
    <name type="scientific">Hyaloscypha variabilis (strain UAMH 11265 / GT02V1 / F)</name>
    <name type="common">Meliniomyces variabilis</name>
    <dbReference type="NCBI Taxonomy" id="1149755"/>
    <lineage>
        <taxon>Eukaryota</taxon>
        <taxon>Fungi</taxon>
        <taxon>Dikarya</taxon>
        <taxon>Ascomycota</taxon>
        <taxon>Pezizomycotina</taxon>
        <taxon>Leotiomycetes</taxon>
        <taxon>Helotiales</taxon>
        <taxon>Hyaloscyphaceae</taxon>
        <taxon>Hyaloscypha</taxon>
        <taxon>Hyaloscypha variabilis</taxon>
    </lineage>
</organism>
<evidence type="ECO:0000313" key="3">
    <source>
        <dbReference type="Proteomes" id="UP000235786"/>
    </source>
</evidence>
<dbReference type="InterPro" id="IPR010730">
    <property type="entry name" value="HET"/>
</dbReference>
<feature type="domain" description="Heterokaryon incompatibility" evidence="1">
    <location>
        <begin position="221"/>
        <end position="371"/>
    </location>
</feature>
<keyword evidence="3" id="KW-1185">Reference proteome</keyword>
<dbReference type="OrthoDB" id="5125733at2759"/>
<gene>
    <name evidence="2" type="ORF">L207DRAFT_627706</name>
</gene>
<dbReference type="PANTHER" id="PTHR33112">
    <property type="entry name" value="DOMAIN PROTEIN, PUTATIVE-RELATED"/>
    <property type="match status" value="1"/>
</dbReference>
<dbReference type="EMBL" id="KZ613937">
    <property type="protein sequence ID" value="PMD49104.1"/>
    <property type="molecule type" value="Genomic_DNA"/>
</dbReference>
<dbReference type="Proteomes" id="UP000235786">
    <property type="component" value="Unassembled WGS sequence"/>
</dbReference>
<dbReference type="STRING" id="1149755.A0A2J6SEC4"/>
<reference evidence="2 3" key="1">
    <citation type="submission" date="2016-04" db="EMBL/GenBank/DDBJ databases">
        <title>A degradative enzymes factory behind the ericoid mycorrhizal symbiosis.</title>
        <authorList>
            <consortium name="DOE Joint Genome Institute"/>
            <person name="Martino E."/>
            <person name="Morin E."/>
            <person name="Grelet G."/>
            <person name="Kuo A."/>
            <person name="Kohler A."/>
            <person name="Daghino S."/>
            <person name="Barry K."/>
            <person name="Choi C."/>
            <person name="Cichocki N."/>
            <person name="Clum A."/>
            <person name="Copeland A."/>
            <person name="Hainaut M."/>
            <person name="Haridas S."/>
            <person name="Labutti K."/>
            <person name="Lindquist E."/>
            <person name="Lipzen A."/>
            <person name="Khouja H.-R."/>
            <person name="Murat C."/>
            <person name="Ohm R."/>
            <person name="Olson A."/>
            <person name="Spatafora J."/>
            <person name="Veneault-Fourrey C."/>
            <person name="Henrissat B."/>
            <person name="Grigoriev I."/>
            <person name="Martin F."/>
            <person name="Perotto S."/>
        </authorList>
    </citation>
    <scope>NUCLEOTIDE SEQUENCE [LARGE SCALE GENOMIC DNA]</scope>
    <source>
        <strain evidence="2 3">F</strain>
    </source>
</reference>
<evidence type="ECO:0000313" key="2">
    <source>
        <dbReference type="EMBL" id="PMD49104.1"/>
    </source>
</evidence>
<sequence>MELVKDGSHDYGRVKVLPSKGLHLCASCTSLLTFDGLSRACSARGFVHSTIGDHVSKTRSIPSSCGICWRVQGLAGHSGASLLVFRARMSTDEGDTFSVKPEKTRFGLAPFDKLIVGVQEPDDEEGNSFQPLNVDFILVAPFDDPASDFILRRPRLRDPFTPTVTSAVHAWLNECQLKHDKCPGNALPELPTRVLDVNPDMVCDPGTIKLHIPAPGECAGYTCLSYCWGGPQAVVATTKTLMTLANGLNVRCLGQTIQDAVQVTKAMGTRYLWVDALCILQDSPSDKASEIGKMGSIYKNCTYTIAASSASTSSSGFLYTESRPNQPVQVKCFHIQISLPDGAVGNFFLQFEFNFIDNPDPLDTRGWTLQEYLLSPRILNFTSDQLLVECRHDYRRQFYKTNLIYGDKGSTRYYFLESSESKDSWLKLVEEFTRRSLTEPEDRLNAINGIALEIASQSNLRGYAFGLQEFMFVPQLCWHVEKQENVMQKAGRAPTWSWASMNSAIVYPAWRELQIKAKLESPVSSDSRQIELRGRVLRGWDAIKIKSEIWLDTIRDFSKTGLEVVLFLLCRNIKAPSWGWQYMSLMLAGKACDGKDTLYQRIGLVRFTDSTIWEKTVEETAGHIRMLLASS</sequence>
<dbReference type="PANTHER" id="PTHR33112:SF16">
    <property type="entry name" value="HETEROKARYON INCOMPATIBILITY DOMAIN-CONTAINING PROTEIN"/>
    <property type="match status" value="1"/>
</dbReference>
<protein>
    <submittedName>
        <fullName evidence="2">HET-domain-containing protein</fullName>
    </submittedName>
</protein>
<dbReference type="AlphaFoldDB" id="A0A2J6SEC4"/>
<name>A0A2J6SEC4_HYAVF</name>
<accession>A0A2J6SEC4</accession>